<keyword evidence="2" id="KW-0472">Membrane</keyword>
<keyword evidence="2" id="KW-0812">Transmembrane</keyword>
<organism evidence="3 4">
    <name type="scientific">Micractinium conductrix</name>
    <dbReference type="NCBI Taxonomy" id="554055"/>
    <lineage>
        <taxon>Eukaryota</taxon>
        <taxon>Viridiplantae</taxon>
        <taxon>Chlorophyta</taxon>
        <taxon>core chlorophytes</taxon>
        <taxon>Trebouxiophyceae</taxon>
        <taxon>Chlorellales</taxon>
        <taxon>Chlorellaceae</taxon>
        <taxon>Chlorella clade</taxon>
        <taxon>Micractinium</taxon>
    </lineage>
</organism>
<dbReference type="Pfam" id="PF11255">
    <property type="entry name" value="DUF3054"/>
    <property type="match status" value="1"/>
</dbReference>
<dbReference type="Proteomes" id="UP000239649">
    <property type="component" value="Unassembled WGS sequence"/>
</dbReference>
<feature type="transmembrane region" description="Helical" evidence="2">
    <location>
        <begin position="209"/>
        <end position="228"/>
    </location>
</feature>
<dbReference type="PANTHER" id="PTHR35283">
    <property type="entry name" value="T12C22.21 PROTEIN"/>
    <property type="match status" value="1"/>
</dbReference>
<feature type="region of interest" description="Disordered" evidence="1">
    <location>
        <begin position="17"/>
        <end position="83"/>
    </location>
</feature>
<proteinExistence type="predicted"/>
<dbReference type="InterPro" id="IPR021414">
    <property type="entry name" value="DUF3054"/>
</dbReference>
<comment type="caution">
    <text evidence="3">The sequence shown here is derived from an EMBL/GenBank/DDBJ whole genome shotgun (WGS) entry which is preliminary data.</text>
</comment>
<evidence type="ECO:0000256" key="2">
    <source>
        <dbReference type="SAM" id="Phobius"/>
    </source>
</evidence>
<feature type="transmembrane region" description="Helical" evidence="2">
    <location>
        <begin position="140"/>
        <end position="164"/>
    </location>
</feature>
<evidence type="ECO:0000313" key="3">
    <source>
        <dbReference type="EMBL" id="PSC76085.1"/>
    </source>
</evidence>
<gene>
    <name evidence="3" type="ORF">C2E20_0525</name>
</gene>
<keyword evidence="4" id="KW-1185">Reference proteome</keyword>
<evidence type="ECO:0000313" key="4">
    <source>
        <dbReference type="Proteomes" id="UP000239649"/>
    </source>
</evidence>
<dbReference type="EMBL" id="LHPF02000001">
    <property type="protein sequence ID" value="PSC76085.1"/>
    <property type="molecule type" value="Genomic_DNA"/>
</dbReference>
<sequence length="270" mass="27959">MSTLSASARLGVRAFAAARQQSRSPHLAARRLVVSQGERQQQGEAPASPAAAPSPAPAARPSVRVPPQQRRVPPPPPSPYGDNVKVEKVEERGESRFAGVVALDDGDTPNDWSRVALLVGGDAAALLAFAAIGRVSHHEALTLGALVGTAWPFMAGWFGAAALLGGYGKAAQGGDAGAAAGAAAKAWAVGIPVGLLLRSASRGYFPDPSFIGVAMAANGVLLLGWRTALAAATPQATAPQGRGEQLRARKSRKGNPFEMFQMVFSMVKRW</sequence>
<keyword evidence="2" id="KW-1133">Transmembrane helix</keyword>
<accession>A0A2P6VPV4</accession>
<dbReference type="OrthoDB" id="2015146at2759"/>
<name>A0A2P6VPV4_9CHLO</name>
<protein>
    <submittedName>
        <fullName evidence="3">Uncharacterized protein</fullName>
    </submittedName>
</protein>
<feature type="compositionally biased region" description="Low complexity" evidence="1">
    <location>
        <begin position="59"/>
        <end position="71"/>
    </location>
</feature>
<feature type="transmembrane region" description="Helical" evidence="2">
    <location>
        <begin position="176"/>
        <end position="197"/>
    </location>
</feature>
<dbReference type="AlphaFoldDB" id="A0A2P6VPV4"/>
<dbReference type="STRING" id="554055.A0A2P6VPV4"/>
<reference evidence="3 4" key="1">
    <citation type="journal article" date="2018" name="Plant J.">
        <title>Genome sequences of Chlorella sorokiniana UTEX 1602 and Micractinium conductrix SAG 241.80: implications to maltose excretion by a green alga.</title>
        <authorList>
            <person name="Arriola M.B."/>
            <person name="Velmurugan N."/>
            <person name="Zhang Y."/>
            <person name="Plunkett M.H."/>
            <person name="Hondzo H."/>
            <person name="Barney B.M."/>
        </authorList>
    </citation>
    <scope>NUCLEOTIDE SEQUENCE [LARGE SCALE GENOMIC DNA]</scope>
    <source>
        <strain evidence="3 4">SAG 241.80</strain>
    </source>
</reference>
<dbReference type="PANTHER" id="PTHR35283:SF3">
    <property type="entry name" value="T12C22.21 PROTEIN"/>
    <property type="match status" value="1"/>
</dbReference>
<evidence type="ECO:0000256" key="1">
    <source>
        <dbReference type="SAM" id="MobiDB-lite"/>
    </source>
</evidence>